<keyword evidence="3" id="KW-1185">Reference proteome</keyword>
<dbReference type="InterPro" id="IPR029058">
    <property type="entry name" value="AB_hydrolase_fold"/>
</dbReference>
<dbReference type="Gene3D" id="3.40.50.1820">
    <property type="entry name" value="alpha/beta hydrolase"/>
    <property type="match status" value="1"/>
</dbReference>
<comment type="caution">
    <text evidence="2">The sequence shown here is derived from an EMBL/GenBank/DDBJ whole genome shotgun (WGS) entry which is preliminary data.</text>
</comment>
<dbReference type="InterPro" id="IPR000639">
    <property type="entry name" value="Epox_hydrolase-like"/>
</dbReference>
<name>A0ABV9JNU1_9GAMM</name>
<dbReference type="Pfam" id="PF12697">
    <property type="entry name" value="Abhydrolase_6"/>
    <property type="match status" value="1"/>
</dbReference>
<dbReference type="InterPro" id="IPR000073">
    <property type="entry name" value="AB_hydrolase_1"/>
</dbReference>
<keyword evidence="2" id="KW-0378">Hydrolase</keyword>
<dbReference type="PANTHER" id="PTHR43798">
    <property type="entry name" value="MONOACYLGLYCEROL LIPASE"/>
    <property type="match status" value="1"/>
</dbReference>
<organism evidence="2 3">
    <name type="scientific">Rheinheimera marina</name>
    <dbReference type="NCBI Taxonomy" id="1774958"/>
    <lineage>
        <taxon>Bacteria</taxon>
        <taxon>Pseudomonadati</taxon>
        <taxon>Pseudomonadota</taxon>
        <taxon>Gammaproteobacteria</taxon>
        <taxon>Chromatiales</taxon>
        <taxon>Chromatiaceae</taxon>
        <taxon>Rheinheimera</taxon>
    </lineage>
</organism>
<dbReference type="InterPro" id="IPR050266">
    <property type="entry name" value="AB_hydrolase_sf"/>
</dbReference>
<evidence type="ECO:0000313" key="3">
    <source>
        <dbReference type="Proteomes" id="UP001595962"/>
    </source>
</evidence>
<dbReference type="PRINTS" id="PR00111">
    <property type="entry name" value="ABHYDROLASE"/>
</dbReference>
<dbReference type="Proteomes" id="UP001595962">
    <property type="component" value="Unassembled WGS sequence"/>
</dbReference>
<dbReference type="PRINTS" id="PR00412">
    <property type="entry name" value="EPOXHYDRLASE"/>
</dbReference>
<accession>A0ABV9JNU1</accession>
<dbReference type="PANTHER" id="PTHR43798:SF33">
    <property type="entry name" value="HYDROLASE, PUTATIVE (AFU_ORTHOLOGUE AFUA_2G14860)-RELATED"/>
    <property type="match status" value="1"/>
</dbReference>
<evidence type="ECO:0000313" key="2">
    <source>
        <dbReference type="EMBL" id="MFC4655933.1"/>
    </source>
</evidence>
<dbReference type="RefSeq" id="WP_377334496.1">
    <property type="nucleotide sequence ID" value="NZ_JBHSGB010000010.1"/>
</dbReference>
<gene>
    <name evidence="2" type="ORF">ACFO3I_13030</name>
</gene>
<proteinExistence type="predicted"/>
<reference evidence="3" key="1">
    <citation type="journal article" date="2019" name="Int. J. Syst. Evol. Microbiol.">
        <title>The Global Catalogue of Microorganisms (GCM) 10K type strain sequencing project: providing services to taxonomists for standard genome sequencing and annotation.</title>
        <authorList>
            <consortium name="The Broad Institute Genomics Platform"/>
            <consortium name="The Broad Institute Genome Sequencing Center for Infectious Disease"/>
            <person name="Wu L."/>
            <person name="Ma J."/>
        </authorList>
    </citation>
    <scope>NUCLEOTIDE SEQUENCE [LARGE SCALE GENOMIC DNA]</scope>
    <source>
        <strain evidence="3">DT28</strain>
    </source>
</reference>
<evidence type="ECO:0000259" key="1">
    <source>
        <dbReference type="Pfam" id="PF12697"/>
    </source>
</evidence>
<feature type="domain" description="AB hydrolase-1" evidence="1">
    <location>
        <begin position="3"/>
        <end position="237"/>
    </location>
</feature>
<protein>
    <submittedName>
        <fullName evidence="2">Alpha/beta fold hydrolase</fullName>
    </submittedName>
</protein>
<dbReference type="SUPFAM" id="SSF53474">
    <property type="entry name" value="alpha/beta-Hydrolases"/>
    <property type="match status" value="1"/>
</dbReference>
<dbReference type="GO" id="GO:0016787">
    <property type="term" value="F:hydrolase activity"/>
    <property type="evidence" value="ECO:0007669"/>
    <property type="project" value="UniProtKB-KW"/>
</dbReference>
<dbReference type="EMBL" id="JBHSGB010000010">
    <property type="protein sequence ID" value="MFC4655933.1"/>
    <property type="molecule type" value="Genomic_DNA"/>
</dbReference>
<sequence length="252" mass="27967">MAVLLLHSSLSSGRQWQVLKRQWPDFEGLSPDFFGYGTEPVMLQRPFRLEQEAAPFVSWLLQQPALSVILVGHSYGGAVALHLARCYPKHIKAVLLFEPVAFHLLAQQQDAEAQLLLQEVLQLSAAMPASEPLQAAGLFVDYWQTPGYFAALPVPVQQKMAAQVWKVAADFEALIAEPATLQQYQRAISCPVLLMSGKYSRRSALKITELLHAALPQSVWIQTETGHMGPVSQPELINSELLRFLADQALLT</sequence>